<gene>
    <name evidence="1" type="ORF">CPB84DRAFT_1771864</name>
</gene>
<proteinExistence type="predicted"/>
<accession>A0A9P5NV44</accession>
<dbReference type="EMBL" id="JADNYJ010000023">
    <property type="protein sequence ID" value="KAF8905199.1"/>
    <property type="molecule type" value="Genomic_DNA"/>
</dbReference>
<comment type="caution">
    <text evidence="1">The sequence shown here is derived from an EMBL/GenBank/DDBJ whole genome shotgun (WGS) entry which is preliminary data.</text>
</comment>
<keyword evidence="2" id="KW-1185">Reference proteome</keyword>
<name>A0A9P5NV44_GYMJU</name>
<dbReference type="OrthoDB" id="3067637at2759"/>
<sequence length="151" mass="16850">MDELQKVKPHLAWITLRNLVDKVQAKLAMTAGLVDGDPSYNHSVHQRSLIWRKKLGGVNHRDDKERMRIAQSLFSGPKTNGSSASTAALCFLHSSGGHLVTDIVSEMRQRGDEIAHSRLTLRDVTQAIDCIEMTAEREEGIKALANFLNLY</sequence>
<protein>
    <submittedName>
        <fullName evidence="1">Uncharacterized protein</fullName>
    </submittedName>
</protein>
<evidence type="ECO:0000313" key="1">
    <source>
        <dbReference type="EMBL" id="KAF8905199.1"/>
    </source>
</evidence>
<evidence type="ECO:0000313" key="2">
    <source>
        <dbReference type="Proteomes" id="UP000724874"/>
    </source>
</evidence>
<organism evidence="1 2">
    <name type="scientific">Gymnopilus junonius</name>
    <name type="common">Spectacular rustgill mushroom</name>
    <name type="synonym">Gymnopilus spectabilis subsp. junonius</name>
    <dbReference type="NCBI Taxonomy" id="109634"/>
    <lineage>
        <taxon>Eukaryota</taxon>
        <taxon>Fungi</taxon>
        <taxon>Dikarya</taxon>
        <taxon>Basidiomycota</taxon>
        <taxon>Agaricomycotina</taxon>
        <taxon>Agaricomycetes</taxon>
        <taxon>Agaricomycetidae</taxon>
        <taxon>Agaricales</taxon>
        <taxon>Agaricineae</taxon>
        <taxon>Hymenogastraceae</taxon>
        <taxon>Gymnopilus</taxon>
    </lineage>
</organism>
<dbReference type="AlphaFoldDB" id="A0A9P5NV44"/>
<reference evidence="1" key="1">
    <citation type="submission" date="2020-11" db="EMBL/GenBank/DDBJ databases">
        <authorList>
            <consortium name="DOE Joint Genome Institute"/>
            <person name="Ahrendt S."/>
            <person name="Riley R."/>
            <person name="Andreopoulos W."/>
            <person name="LaButti K."/>
            <person name="Pangilinan J."/>
            <person name="Ruiz-duenas F.J."/>
            <person name="Barrasa J.M."/>
            <person name="Sanchez-Garcia M."/>
            <person name="Camarero S."/>
            <person name="Miyauchi S."/>
            <person name="Serrano A."/>
            <person name="Linde D."/>
            <person name="Babiker R."/>
            <person name="Drula E."/>
            <person name="Ayuso-Fernandez I."/>
            <person name="Pacheco R."/>
            <person name="Padilla G."/>
            <person name="Ferreira P."/>
            <person name="Barriuso J."/>
            <person name="Kellner H."/>
            <person name="Castanera R."/>
            <person name="Alfaro M."/>
            <person name="Ramirez L."/>
            <person name="Pisabarro A.G."/>
            <person name="Kuo A."/>
            <person name="Tritt A."/>
            <person name="Lipzen A."/>
            <person name="He G."/>
            <person name="Yan M."/>
            <person name="Ng V."/>
            <person name="Cullen D."/>
            <person name="Martin F."/>
            <person name="Rosso M.-N."/>
            <person name="Henrissat B."/>
            <person name="Hibbett D."/>
            <person name="Martinez A.T."/>
            <person name="Grigoriev I.V."/>
        </authorList>
    </citation>
    <scope>NUCLEOTIDE SEQUENCE</scope>
    <source>
        <strain evidence="1">AH 44721</strain>
    </source>
</reference>
<dbReference type="Proteomes" id="UP000724874">
    <property type="component" value="Unassembled WGS sequence"/>
</dbReference>